<keyword evidence="5" id="KW-1185">Reference proteome</keyword>
<dbReference type="InterPro" id="IPR014721">
    <property type="entry name" value="Ribsml_uS5_D2-typ_fold_subgr"/>
</dbReference>
<dbReference type="InterPro" id="IPR046844">
    <property type="entry name" value="Lon-like_helical"/>
</dbReference>
<gene>
    <name evidence="4" type="ORF">B4O97_07420</name>
</gene>
<keyword evidence="2" id="KW-0720">Serine protease</keyword>
<dbReference type="InterPro" id="IPR008269">
    <property type="entry name" value="Lon_proteolytic"/>
</dbReference>
<dbReference type="GO" id="GO:0006508">
    <property type="term" value="P:proteolysis"/>
    <property type="evidence" value="ECO:0007669"/>
    <property type="project" value="UniProtKB-KW"/>
</dbReference>
<name>A0A1Y1RZ40_9SPIO</name>
<dbReference type="GO" id="GO:0005524">
    <property type="term" value="F:ATP binding"/>
    <property type="evidence" value="ECO:0007669"/>
    <property type="project" value="InterPro"/>
</dbReference>
<dbReference type="InterPro" id="IPR020568">
    <property type="entry name" value="Ribosomal_Su5_D2-typ_SF"/>
</dbReference>
<keyword evidence="1 2" id="KW-0645">Protease</keyword>
<dbReference type="PROSITE" id="PS51786">
    <property type="entry name" value="LON_PROTEOLYTIC"/>
    <property type="match status" value="1"/>
</dbReference>
<dbReference type="RefSeq" id="WP_083049670.1">
    <property type="nucleotide sequence ID" value="NZ_CAXXQO010000003.1"/>
</dbReference>
<dbReference type="STRING" id="1963862.B4O97_07420"/>
<evidence type="ECO:0000313" key="5">
    <source>
        <dbReference type="Proteomes" id="UP000192343"/>
    </source>
</evidence>
<dbReference type="Pfam" id="PF20437">
    <property type="entry name" value="LonC_helical"/>
    <property type="match status" value="1"/>
</dbReference>
<dbReference type="Gene3D" id="1.10.8.60">
    <property type="match status" value="1"/>
</dbReference>
<comment type="catalytic activity">
    <reaction evidence="2">
        <text>Hydrolysis of proteins in presence of ATP.</text>
        <dbReference type="EC" id="3.4.21.53"/>
    </reaction>
</comment>
<dbReference type="InterPro" id="IPR046843">
    <property type="entry name" value="LonB_AAA-LID"/>
</dbReference>
<dbReference type="GO" id="GO:0030163">
    <property type="term" value="P:protein catabolic process"/>
    <property type="evidence" value="ECO:0007669"/>
    <property type="project" value="InterPro"/>
</dbReference>
<dbReference type="GO" id="GO:0004252">
    <property type="term" value="F:serine-type endopeptidase activity"/>
    <property type="evidence" value="ECO:0007669"/>
    <property type="project" value="UniProtKB-UniRule"/>
</dbReference>
<evidence type="ECO:0000256" key="2">
    <source>
        <dbReference type="PROSITE-ProRule" id="PRU01122"/>
    </source>
</evidence>
<dbReference type="InterPro" id="IPR027065">
    <property type="entry name" value="Lon_Prtase"/>
</dbReference>
<dbReference type="AlphaFoldDB" id="A0A1Y1RZ40"/>
<dbReference type="Pfam" id="PF13654">
    <property type="entry name" value="AAA_32"/>
    <property type="match status" value="1"/>
</dbReference>
<feature type="active site" evidence="2">
    <location>
        <position position="655"/>
    </location>
</feature>
<feature type="domain" description="Lon proteolytic" evidence="3">
    <location>
        <begin position="565"/>
        <end position="760"/>
    </location>
</feature>
<dbReference type="SUPFAM" id="SSF54211">
    <property type="entry name" value="Ribosomal protein S5 domain 2-like"/>
    <property type="match status" value="1"/>
</dbReference>
<evidence type="ECO:0000256" key="1">
    <source>
        <dbReference type="ARBA" id="ARBA00022670"/>
    </source>
</evidence>
<dbReference type="GO" id="GO:0004176">
    <property type="term" value="F:ATP-dependent peptidase activity"/>
    <property type="evidence" value="ECO:0007669"/>
    <property type="project" value="UniProtKB-UniRule"/>
</dbReference>
<accession>A0A1Y1RZ40</accession>
<protein>
    <recommendedName>
        <fullName evidence="2">endopeptidase La</fullName>
        <ecNumber evidence="2">3.4.21.53</ecNumber>
    </recommendedName>
</protein>
<dbReference type="InterPro" id="IPR041699">
    <property type="entry name" value="AAA_32"/>
</dbReference>
<comment type="similarity">
    <text evidence="2">Belongs to the peptidase S16 family.</text>
</comment>
<reference evidence="4 5" key="1">
    <citation type="submission" date="2017-03" db="EMBL/GenBank/DDBJ databases">
        <title>Draft Genome sequence of Marispirochaeta sp. strain JC444.</title>
        <authorList>
            <person name="Shivani Y."/>
            <person name="Subhash Y."/>
            <person name="Sasikala C."/>
            <person name="Ramana C."/>
        </authorList>
    </citation>
    <scope>NUCLEOTIDE SEQUENCE [LARGE SCALE GENOMIC DNA]</scope>
    <source>
        <strain evidence="4 5">JC444</strain>
    </source>
</reference>
<evidence type="ECO:0000259" key="3">
    <source>
        <dbReference type="PROSITE" id="PS51786"/>
    </source>
</evidence>
<dbReference type="Gene3D" id="3.40.50.300">
    <property type="entry name" value="P-loop containing nucleotide triphosphate hydrolases"/>
    <property type="match status" value="2"/>
</dbReference>
<comment type="caution">
    <text evidence="4">The sequence shown here is derived from an EMBL/GenBank/DDBJ whole genome shotgun (WGS) entry which is preliminary data.</text>
</comment>
<dbReference type="SUPFAM" id="SSF52540">
    <property type="entry name" value="P-loop containing nucleoside triphosphate hydrolases"/>
    <property type="match status" value="1"/>
</dbReference>
<dbReference type="InterPro" id="IPR027417">
    <property type="entry name" value="P-loop_NTPase"/>
</dbReference>
<dbReference type="EC" id="3.4.21.53" evidence="2"/>
<dbReference type="Proteomes" id="UP000192343">
    <property type="component" value="Unassembled WGS sequence"/>
</dbReference>
<dbReference type="EMBL" id="MWQY01000007">
    <property type="protein sequence ID" value="ORC35891.1"/>
    <property type="molecule type" value="Genomic_DNA"/>
</dbReference>
<sequence length="796" mass="88939">MNDAYRLGPHEVAFAIDPEQLKAIPFPEDDEQIIGQPRAVKALQMGTFIRAKGFNLVVSGIPGTGRHTAIRRILEELPPTKGPDRDIAFVYNFLRPEVPMVLYFPPGTARRFKQLIHDLVEKLKVLIKARLSSEVYKNRRDRLVSGIEKEENHRLAEFEAQLAAQGFAAVRVEDEGVLSTDIVPLIDGEAADFDQLQSMVASGALAEEEWERRREIYYRLMDEMRSIFSDLQLSRAAMEEELARLQADTVRPPLHTEMGELYRAFPQKQIRSYLEALEQDIIDRLFVFTGEEPAEDAAGNRIFLRYGVNILMEAGEGETPPVIYENNPTVQNLLGTIEFSMDMNGRGVMSFMSIRAGSLIRSSGGYLVIRLDDLLQEDGAWLQLKRVLQTEMVEIQPPQGMLGLPAPQIKPEAVSVDLKIILVADEGAYDILYNADSDFAKFFKICAEFDSSMDLNPDGIARYMSFMRRSLKNSGGPEISWDGMAEIIAYGAYLADQRDKLSTQFSLISDLLAEASYWAGKSGKREIDGETVQLALRERNYLFNLPEEKLEELILQGDILISIEGEEIGKVNGLAIHDRGYYAFGMPTLITARVAPGEEGLVNIEREVGLSGEIHDKGILILDGYLRARYAVDFPLAMYATICFEQSYSEIDGDSASSTEMYALLSAAGRLPLRQDIAVTGSMNQMGQIQPVGGISEKISGFFNICKKRGLSGRQGVIIPDQNRKNLFLPPEIRDAVKDGRFHIYPVSTIDQGMEILTGIPAGEPGRDGRFPPKSLNGRVERELRAMALLVKQFNN</sequence>
<dbReference type="Pfam" id="PF05362">
    <property type="entry name" value="Lon_C"/>
    <property type="match status" value="1"/>
</dbReference>
<dbReference type="Pfam" id="PF20436">
    <property type="entry name" value="LonB_AAA-LID"/>
    <property type="match status" value="1"/>
</dbReference>
<dbReference type="PANTHER" id="PTHR10046">
    <property type="entry name" value="ATP DEPENDENT LON PROTEASE FAMILY MEMBER"/>
    <property type="match status" value="1"/>
</dbReference>
<organism evidence="4 5">
    <name type="scientific">Marispirochaeta aestuarii</name>
    <dbReference type="NCBI Taxonomy" id="1963862"/>
    <lineage>
        <taxon>Bacteria</taxon>
        <taxon>Pseudomonadati</taxon>
        <taxon>Spirochaetota</taxon>
        <taxon>Spirochaetia</taxon>
        <taxon>Spirochaetales</taxon>
        <taxon>Spirochaetaceae</taxon>
        <taxon>Marispirochaeta</taxon>
    </lineage>
</organism>
<evidence type="ECO:0000313" key="4">
    <source>
        <dbReference type="EMBL" id="ORC35891.1"/>
    </source>
</evidence>
<dbReference type="OrthoDB" id="9758568at2"/>
<feature type="active site" evidence="2">
    <location>
        <position position="698"/>
    </location>
</feature>
<dbReference type="PRINTS" id="PR00830">
    <property type="entry name" value="ENDOLAPTASE"/>
</dbReference>
<dbReference type="Gene3D" id="3.30.230.10">
    <property type="match status" value="1"/>
</dbReference>
<proteinExistence type="inferred from homology"/>
<keyword evidence="2" id="KW-0378">Hydrolase</keyword>